<reference evidence="7 8" key="1">
    <citation type="submission" date="2011-09" db="EMBL/GenBank/DDBJ databases">
        <authorList>
            <consortium name="US DOE Joint Genome Institute (JGI-PGF)"/>
            <person name="Lucas S."/>
            <person name="Han J."/>
            <person name="Lapidus A."/>
            <person name="Cheng J.-F."/>
            <person name="Goodwin L."/>
            <person name="Pitluck S."/>
            <person name="Peters L."/>
            <person name="Land M.L."/>
            <person name="Hauser L."/>
            <person name="Orellana R."/>
            <person name="Lovley D."/>
            <person name="Woyke T.J."/>
        </authorList>
    </citation>
    <scope>NUCLEOTIDE SEQUENCE [LARGE SCALE GENOMIC DNA]</scope>
    <source>
        <strain evidence="7 8">2ac9</strain>
    </source>
</reference>
<dbReference type="InterPro" id="IPR011701">
    <property type="entry name" value="MFS"/>
</dbReference>
<feature type="transmembrane region" description="Helical" evidence="5">
    <location>
        <begin position="185"/>
        <end position="204"/>
    </location>
</feature>
<dbReference type="SUPFAM" id="SSF103473">
    <property type="entry name" value="MFS general substrate transporter"/>
    <property type="match status" value="1"/>
</dbReference>
<reference evidence="7 8" key="2">
    <citation type="submission" date="2012-02" db="EMBL/GenBank/DDBJ databases">
        <title>Improved High-Quality Draft sequence of Desulfobacter postgatei 2ac9.</title>
        <authorList>
            <consortium name="US DOE Joint Genome Institute"/>
            <person name="Lucas S."/>
            <person name="Han J."/>
            <person name="Lapidus A."/>
            <person name="Cheng J.-F."/>
            <person name="Goodwin L."/>
            <person name="Pitluck S."/>
            <person name="Peters L."/>
            <person name="Ovchinnikova G."/>
            <person name="Held B."/>
            <person name="Detter J.C."/>
            <person name="Han C."/>
            <person name="Tapia R."/>
            <person name="Land M."/>
            <person name="Hauser L."/>
            <person name="Kyrpides N."/>
            <person name="Ivanova N."/>
            <person name="Pagani I."/>
            <person name="Orellana R."/>
            <person name="Lovley D."/>
            <person name="Woyke T."/>
        </authorList>
    </citation>
    <scope>NUCLEOTIDE SEQUENCE [LARGE SCALE GENOMIC DNA]</scope>
    <source>
        <strain evidence="7 8">2ac9</strain>
    </source>
</reference>
<keyword evidence="4 5" id="KW-0472">Membrane</keyword>
<dbReference type="GO" id="GO:0005886">
    <property type="term" value="C:plasma membrane"/>
    <property type="evidence" value="ECO:0007669"/>
    <property type="project" value="TreeGrafter"/>
</dbReference>
<dbReference type="EMBL" id="CM001488">
    <property type="protein sequence ID" value="EIM62431.1"/>
    <property type="molecule type" value="Genomic_DNA"/>
</dbReference>
<dbReference type="PROSITE" id="PS50850">
    <property type="entry name" value="MFS"/>
    <property type="match status" value="1"/>
</dbReference>
<dbReference type="RefSeq" id="WP_004071026.1">
    <property type="nucleotide sequence ID" value="NZ_CM001488.1"/>
</dbReference>
<protein>
    <submittedName>
        <fullName evidence="7">Sugar phosphate permease</fullName>
    </submittedName>
</protein>
<evidence type="ECO:0000313" key="7">
    <source>
        <dbReference type="EMBL" id="EIM62431.1"/>
    </source>
</evidence>
<feature type="transmembrane region" description="Helical" evidence="5">
    <location>
        <begin position="348"/>
        <end position="369"/>
    </location>
</feature>
<comment type="subcellular location">
    <subcellularLocation>
        <location evidence="1">Membrane</location>
        <topology evidence="1">Multi-pass membrane protein</topology>
    </subcellularLocation>
</comment>
<name>I5AYW8_9BACT</name>
<evidence type="ECO:0000259" key="6">
    <source>
        <dbReference type="PROSITE" id="PS50850"/>
    </source>
</evidence>
<dbReference type="HOGENOM" id="CLU_040537_1_1_7"/>
<feature type="transmembrane region" description="Helical" evidence="5">
    <location>
        <begin position="93"/>
        <end position="112"/>
    </location>
</feature>
<dbReference type="AlphaFoldDB" id="I5AYW8"/>
<feature type="transmembrane region" description="Helical" evidence="5">
    <location>
        <begin position="118"/>
        <end position="140"/>
    </location>
</feature>
<dbReference type="PROSITE" id="PS00216">
    <property type="entry name" value="SUGAR_TRANSPORT_1"/>
    <property type="match status" value="1"/>
</dbReference>
<accession>I5AYW8</accession>
<dbReference type="GO" id="GO:0022857">
    <property type="term" value="F:transmembrane transporter activity"/>
    <property type="evidence" value="ECO:0007669"/>
    <property type="project" value="InterPro"/>
</dbReference>
<dbReference type="PANTHER" id="PTHR43129:SF1">
    <property type="entry name" value="FOSMIDOMYCIN RESISTANCE PROTEIN"/>
    <property type="match status" value="1"/>
</dbReference>
<gene>
    <name evidence="7" type="ORF">DespoDRAFT_00409</name>
</gene>
<dbReference type="Gene3D" id="1.20.1250.20">
    <property type="entry name" value="MFS general substrate transporter like domains"/>
    <property type="match status" value="2"/>
</dbReference>
<keyword evidence="2 5" id="KW-0812">Transmembrane</keyword>
<feature type="transmembrane region" description="Helical" evidence="5">
    <location>
        <begin position="257"/>
        <end position="279"/>
    </location>
</feature>
<evidence type="ECO:0000256" key="2">
    <source>
        <dbReference type="ARBA" id="ARBA00022692"/>
    </source>
</evidence>
<dbReference type="OrthoDB" id="9770492at2"/>
<feature type="transmembrane region" description="Helical" evidence="5">
    <location>
        <begin position="291"/>
        <end position="309"/>
    </location>
</feature>
<dbReference type="CDD" id="cd17478">
    <property type="entry name" value="MFS_FsR"/>
    <property type="match status" value="1"/>
</dbReference>
<dbReference type="InterPro" id="IPR020846">
    <property type="entry name" value="MFS_dom"/>
</dbReference>
<evidence type="ECO:0000256" key="3">
    <source>
        <dbReference type="ARBA" id="ARBA00022989"/>
    </source>
</evidence>
<keyword evidence="8" id="KW-1185">Reference proteome</keyword>
<evidence type="ECO:0000256" key="4">
    <source>
        <dbReference type="ARBA" id="ARBA00023136"/>
    </source>
</evidence>
<evidence type="ECO:0000313" key="8">
    <source>
        <dbReference type="Proteomes" id="UP000005778"/>
    </source>
</evidence>
<proteinExistence type="predicted"/>
<organism evidence="7 8">
    <name type="scientific">Desulfobacter postgatei 2ac9</name>
    <dbReference type="NCBI Taxonomy" id="879212"/>
    <lineage>
        <taxon>Bacteria</taxon>
        <taxon>Pseudomonadati</taxon>
        <taxon>Thermodesulfobacteriota</taxon>
        <taxon>Desulfobacteria</taxon>
        <taxon>Desulfobacterales</taxon>
        <taxon>Desulfobacteraceae</taxon>
        <taxon>Desulfobacter</taxon>
    </lineage>
</organism>
<feature type="domain" description="Major facilitator superfamily (MFS) profile" evidence="6">
    <location>
        <begin position="28"/>
        <end position="398"/>
    </location>
</feature>
<keyword evidence="3 5" id="KW-1133">Transmembrane helix</keyword>
<dbReference type="eggNOG" id="COG2814">
    <property type="taxonomic scope" value="Bacteria"/>
</dbReference>
<feature type="transmembrane region" description="Helical" evidence="5">
    <location>
        <begin position="375"/>
        <end position="394"/>
    </location>
</feature>
<dbReference type="Pfam" id="PF07690">
    <property type="entry name" value="MFS_1"/>
    <property type="match status" value="1"/>
</dbReference>
<dbReference type="Proteomes" id="UP000005778">
    <property type="component" value="Chromosome"/>
</dbReference>
<sequence>MTIPDKHSAKASEFQASERQASEFQTSRVTTIAFAHFVHDIYTSFLAPLLPLIIEKLSITLSQAGLLSTVMQIPSLANPFIGLFADNKGLARWLVILAPTLTAIPMSLIGIAPSYGMLLILVFVAGISVSLFHVPAPVTVARYSGKFKGRGMSFFMTGGEFARTMGPILAVAAVSYLGLARFHFVLALALATSVLLFIILEPSQEAVKAKRRGSLTQSYKEIRHVLNPLAGILSARAMMHGSMGMFLTVYVEQATGSLWLGGTALTLYEATGVAGILSAGILSDRLGRRRVLFWALAVAPVTILLFALTTGVIQILSLLITGFTVLSTTPVMLALIQENAKESPAAANGLFMMLSFAVRSIAVVAAGAIADAFGLNMMFIISALAGFTAIPFLIKLKK</sequence>
<dbReference type="InterPro" id="IPR036259">
    <property type="entry name" value="MFS_trans_sf"/>
</dbReference>
<feature type="transmembrane region" description="Helical" evidence="5">
    <location>
        <begin position="161"/>
        <end position="179"/>
    </location>
</feature>
<dbReference type="STRING" id="879212.DespoDRAFT_00409"/>
<feature type="transmembrane region" description="Helical" evidence="5">
    <location>
        <begin position="315"/>
        <end position="336"/>
    </location>
</feature>
<evidence type="ECO:0000256" key="5">
    <source>
        <dbReference type="SAM" id="Phobius"/>
    </source>
</evidence>
<dbReference type="InterPro" id="IPR005829">
    <property type="entry name" value="Sugar_transporter_CS"/>
</dbReference>
<dbReference type="PANTHER" id="PTHR43129">
    <property type="entry name" value="FOSMIDOMYCIN RESISTANCE PROTEIN"/>
    <property type="match status" value="1"/>
</dbReference>
<evidence type="ECO:0000256" key="1">
    <source>
        <dbReference type="ARBA" id="ARBA00004141"/>
    </source>
</evidence>